<comment type="caution">
    <text evidence="2">The sequence shown here is derived from an EMBL/GenBank/DDBJ whole genome shotgun (WGS) entry which is preliminary data.</text>
</comment>
<dbReference type="Proteomes" id="UP000631694">
    <property type="component" value="Unassembled WGS sequence"/>
</dbReference>
<protein>
    <submittedName>
        <fullName evidence="2">Uncharacterized protein</fullName>
    </submittedName>
</protein>
<feature type="region of interest" description="Disordered" evidence="1">
    <location>
        <begin position="1"/>
        <end position="26"/>
    </location>
</feature>
<gene>
    <name evidence="2" type="ORF">I5731_17500</name>
</gene>
<dbReference type="EMBL" id="JADZLT010000056">
    <property type="protein sequence ID" value="MBH0239620.1"/>
    <property type="molecule type" value="Genomic_DNA"/>
</dbReference>
<sequence>MPVASTRAEYLSNAASPAEVAEQGRSRGEPALLDRLEAMKVHLLRARPHSGNDALRILRAAFPDAPLAERVRVIDGLPR</sequence>
<evidence type="ECO:0000313" key="3">
    <source>
        <dbReference type="Proteomes" id="UP000631694"/>
    </source>
</evidence>
<accession>A0A931N023</accession>
<keyword evidence="3" id="KW-1185">Reference proteome</keyword>
<organism evidence="2 3">
    <name type="scientific">Methylobrevis albus</name>
    <dbReference type="NCBI Taxonomy" id="2793297"/>
    <lineage>
        <taxon>Bacteria</taxon>
        <taxon>Pseudomonadati</taxon>
        <taxon>Pseudomonadota</taxon>
        <taxon>Alphaproteobacteria</taxon>
        <taxon>Hyphomicrobiales</taxon>
        <taxon>Pleomorphomonadaceae</taxon>
        <taxon>Methylobrevis</taxon>
    </lineage>
</organism>
<dbReference type="RefSeq" id="WP_197312709.1">
    <property type="nucleotide sequence ID" value="NZ_JADZLT010000056.1"/>
</dbReference>
<proteinExistence type="predicted"/>
<name>A0A931N023_9HYPH</name>
<evidence type="ECO:0000256" key="1">
    <source>
        <dbReference type="SAM" id="MobiDB-lite"/>
    </source>
</evidence>
<dbReference type="AlphaFoldDB" id="A0A931N023"/>
<reference evidence="2" key="1">
    <citation type="submission" date="2020-12" db="EMBL/GenBank/DDBJ databases">
        <title>Methylobrevis albus sp. nov., isolated from fresh water lack sediment.</title>
        <authorList>
            <person name="Zou Q."/>
        </authorList>
    </citation>
    <scope>NUCLEOTIDE SEQUENCE</scope>
    <source>
        <strain evidence="2">L22</strain>
    </source>
</reference>
<evidence type="ECO:0000313" key="2">
    <source>
        <dbReference type="EMBL" id="MBH0239620.1"/>
    </source>
</evidence>